<comment type="subcellular location">
    <subcellularLocation>
        <location evidence="1">Membrane</location>
        <topology evidence="1">Multi-pass membrane protein</topology>
    </subcellularLocation>
</comment>
<dbReference type="InterPro" id="IPR036259">
    <property type="entry name" value="MFS_trans_sf"/>
</dbReference>
<keyword evidence="10" id="KW-1185">Reference proteome</keyword>
<comment type="caution">
    <text evidence="8">The sequence shown here is derived from an EMBL/GenBank/DDBJ whole genome shotgun (WGS) entry which is preliminary data.</text>
</comment>
<dbReference type="Proteomes" id="UP000242525">
    <property type="component" value="Unassembled WGS sequence"/>
</dbReference>
<gene>
    <name evidence="8" type="ORF">BN980_GECA02s07710g</name>
    <name evidence="9" type="ORF">DV451_005180</name>
</gene>
<feature type="transmembrane region" description="Helical" evidence="6">
    <location>
        <begin position="124"/>
        <end position="143"/>
    </location>
</feature>
<dbReference type="OrthoDB" id="2962993at2759"/>
<feature type="transmembrane region" description="Helical" evidence="6">
    <location>
        <begin position="56"/>
        <end position="76"/>
    </location>
</feature>
<evidence type="ECO:0000256" key="3">
    <source>
        <dbReference type="ARBA" id="ARBA00022692"/>
    </source>
</evidence>
<organism evidence="8 10">
    <name type="scientific">Geotrichum candidum</name>
    <name type="common">Oospora lactis</name>
    <name type="synonym">Dipodascus geotrichum</name>
    <dbReference type="NCBI Taxonomy" id="1173061"/>
    <lineage>
        <taxon>Eukaryota</taxon>
        <taxon>Fungi</taxon>
        <taxon>Dikarya</taxon>
        <taxon>Ascomycota</taxon>
        <taxon>Saccharomycotina</taxon>
        <taxon>Dipodascomycetes</taxon>
        <taxon>Dipodascales</taxon>
        <taxon>Dipodascaceae</taxon>
        <taxon>Geotrichum</taxon>
    </lineage>
</organism>
<feature type="domain" description="Major facilitator superfamily (MFS) profile" evidence="7">
    <location>
        <begin position="58"/>
        <end position="478"/>
    </location>
</feature>
<dbReference type="FunFam" id="1.20.1250.20:FF:000068">
    <property type="entry name" value="MFS general substrate transporter"/>
    <property type="match status" value="1"/>
</dbReference>
<keyword evidence="2" id="KW-0813">Transport</keyword>
<dbReference type="STRING" id="1173061.A0A0J9X623"/>
<dbReference type="PANTHER" id="PTHR43791:SF18">
    <property type="entry name" value="NICOTINIC ACID TRANSPORTER TNA1, PUTATIVE (AFU_ORTHOLOGUE AFUA_3G03820)-RELATED"/>
    <property type="match status" value="1"/>
</dbReference>
<sequence>MNSAEVDQKITEATYVEDLDYTTASDGPIYTSSEQKAIVESYDAKRVGKLRRKIDWHLIPACGFLYLLCFLDRGNIGNAKIAGMNADLGLSSHQYSVILTVFFATYCTVEAPCNIILKILSAKIFLPLIAILWGICVLGMGFAKSYHHLIVLRILLGLFEAGLMPGCAYYLSNWYRPTEVSYRIALYFSAATIAGAFSGILAWAIMKMDGIGGLAGWSWIFILEGMLTIIVGCSCYFLIYNSPKTCGFLTDEETIYWEWHLQQDAGKSNEELDNEPLQWKHVKQGAFHWRVWYMVVLSLGCTVPIYSFSYFLPTIINTLGWTASTAQLMSAPPYIWACLCTIVVSYFSDKYKNRVFFIIGPMLCCGIVGFAMALGQEKTGVTYAGVFLACAGQYAPWPSIVSWNANNYPNSHTRGIAMGIQIGFASAGGVVGSFIYKSEDAPRFTLGHSVIMGTTVMGMALTIILATYLRWVNNKKEKYCKEHPEIYNEDPQELAKLDEANPLFRYIY</sequence>
<name>A0A0J9X623_GEOCN</name>
<evidence type="ECO:0000256" key="6">
    <source>
        <dbReference type="SAM" id="Phobius"/>
    </source>
</evidence>
<reference evidence="9" key="2">
    <citation type="journal article" date="2020" name="Front. Microbiol.">
        <title>Phenotypic and Genetic Characterization of the Cheese Ripening Yeast Geotrichum candidum.</title>
        <authorList>
            <person name="Perkins V."/>
            <person name="Vignola S."/>
            <person name="Lessard M.H."/>
            <person name="Plante P.L."/>
            <person name="Corbeil J."/>
            <person name="Dugat-Bony E."/>
            <person name="Frenette M."/>
            <person name="Labrie S."/>
        </authorList>
    </citation>
    <scope>NUCLEOTIDE SEQUENCE</scope>
    <source>
        <strain evidence="9">LMA-70</strain>
    </source>
</reference>
<keyword evidence="4 6" id="KW-1133">Transmembrane helix</keyword>
<feature type="transmembrane region" description="Helical" evidence="6">
    <location>
        <begin position="149"/>
        <end position="172"/>
    </location>
</feature>
<feature type="transmembrane region" description="Helical" evidence="6">
    <location>
        <begin position="291"/>
        <end position="311"/>
    </location>
</feature>
<proteinExistence type="predicted"/>
<feature type="transmembrane region" description="Helical" evidence="6">
    <location>
        <begin position="448"/>
        <end position="469"/>
    </location>
</feature>
<reference evidence="9" key="3">
    <citation type="submission" date="2020-01" db="EMBL/GenBank/DDBJ databases">
        <authorList>
            <person name="Perkins V."/>
            <person name="Lessard M.-H."/>
            <person name="Dugat-Bony E."/>
            <person name="Frenette M."/>
            <person name="Labrie S."/>
        </authorList>
    </citation>
    <scope>NUCLEOTIDE SEQUENCE</scope>
    <source>
        <strain evidence="9">LMA-70</strain>
    </source>
</reference>
<feature type="transmembrane region" description="Helical" evidence="6">
    <location>
        <begin position="381"/>
        <end position="403"/>
    </location>
</feature>
<dbReference type="PANTHER" id="PTHR43791">
    <property type="entry name" value="PERMEASE-RELATED"/>
    <property type="match status" value="1"/>
</dbReference>
<dbReference type="EMBL" id="CCBN010000002">
    <property type="protein sequence ID" value="CDO52226.1"/>
    <property type="molecule type" value="Genomic_DNA"/>
</dbReference>
<dbReference type="InterPro" id="IPR020846">
    <property type="entry name" value="MFS_dom"/>
</dbReference>
<accession>A0A0J9X623</accession>
<dbReference type="AlphaFoldDB" id="A0A0J9X623"/>
<evidence type="ECO:0000256" key="5">
    <source>
        <dbReference type="ARBA" id="ARBA00023136"/>
    </source>
</evidence>
<dbReference type="PROSITE" id="PS50850">
    <property type="entry name" value="MFS"/>
    <property type="match status" value="1"/>
</dbReference>
<feature type="transmembrane region" description="Helical" evidence="6">
    <location>
        <begin position="217"/>
        <end position="239"/>
    </location>
</feature>
<dbReference type="Gene3D" id="1.20.1250.20">
    <property type="entry name" value="MFS general substrate transporter like domains"/>
    <property type="match status" value="2"/>
</dbReference>
<dbReference type="Pfam" id="PF07690">
    <property type="entry name" value="MFS_1"/>
    <property type="match status" value="1"/>
</dbReference>
<evidence type="ECO:0000256" key="4">
    <source>
        <dbReference type="ARBA" id="ARBA00022989"/>
    </source>
</evidence>
<evidence type="ECO:0000256" key="1">
    <source>
        <dbReference type="ARBA" id="ARBA00004141"/>
    </source>
</evidence>
<feature type="transmembrane region" description="Helical" evidence="6">
    <location>
        <begin position="415"/>
        <end position="436"/>
    </location>
</feature>
<protein>
    <submittedName>
        <fullName evidence="8">Similar to Saccharomyces cerevisiae YGR260W TNA1 High affinity nicotinic acid plasma membrane permease</fullName>
    </submittedName>
</protein>
<evidence type="ECO:0000259" key="7">
    <source>
        <dbReference type="PROSITE" id="PS50850"/>
    </source>
</evidence>
<reference evidence="8 10" key="1">
    <citation type="submission" date="2014-03" db="EMBL/GenBank/DDBJ databases">
        <authorList>
            <person name="Casaregola S."/>
        </authorList>
    </citation>
    <scope>NUCLEOTIDE SEQUENCE [LARGE SCALE GENOMIC DNA]</scope>
    <source>
        <strain evidence="8 10">CLIB 918</strain>
    </source>
</reference>
<dbReference type="GO" id="GO:0022857">
    <property type="term" value="F:transmembrane transporter activity"/>
    <property type="evidence" value="ECO:0007669"/>
    <property type="project" value="InterPro"/>
</dbReference>
<keyword evidence="3 6" id="KW-0812">Transmembrane</keyword>
<feature type="transmembrane region" description="Helical" evidence="6">
    <location>
        <begin position="355"/>
        <end position="375"/>
    </location>
</feature>
<evidence type="ECO:0000256" key="2">
    <source>
        <dbReference type="ARBA" id="ARBA00022448"/>
    </source>
</evidence>
<dbReference type="SUPFAM" id="SSF103473">
    <property type="entry name" value="MFS general substrate transporter"/>
    <property type="match status" value="1"/>
</dbReference>
<feature type="transmembrane region" description="Helical" evidence="6">
    <location>
        <begin position="96"/>
        <end position="117"/>
    </location>
</feature>
<evidence type="ECO:0000313" key="10">
    <source>
        <dbReference type="Proteomes" id="UP000242525"/>
    </source>
</evidence>
<dbReference type="EMBL" id="QQZK01000340">
    <property type="protein sequence ID" value="KAF5093153.1"/>
    <property type="molecule type" value="Genomic_DNA"/>
</dbReference>
<dbReference type="GO" id="GO:0016020">
    <property type="term" value="C:membrane"/>
    <property type="evidence" value="ECO:0007669"/>
    <property type="project" value="UniProtKB-SubCell"/>
</dbReference>
<dbReference type="Proteomes" id="UP000750522">
    <property type="component" value="Unassembled WGS sequence"/>
</dbReference>
<evidence type="ECO:0000313" key="9">
    <source>
        <dbReference type="EMBL" id="KAF5093153.1"/>
    </source>
</evidence>
<feature type="transmembrane region" description="Helical" evidence="6">
    <location>
        <begin position="184"/>
        <end position="205"/>
    </location>
</feature>
<feature type="transmembrane region" description="Helical" evidence="6">
    <location>
        <begin position="331"/>
        <end position="348"/>
    </location>
</feature>
<evidence type="ECO:0000313" key="8">
    <source>
        <dbReference type="EMBL" id="CDO52226.1"/>
    </source>
</evidence>
<keyword evidence="5 6" id="KW-0472">Membrane</keyword>
<dbReference type="FunFam" id="1.20.1250.20:FF:000034">
    <property type="entry name" value="MFS general substrate transporter"/>
    <property type="match status" value="1"/>
</dbReference>
<dbReference type="InterPro" id="IPR011701">
    <property type="entry name" value="MFS"/>
</dbReference>